<dbReference type="InterPro" id="IPR001818">
    <property type="entry name" value="Pept_M10_metallopeptidase"/>
</dbReference>
<keyword evidence="6" id="KW-0479">Metal-binding</keyword>
<evidence type="ECO:0000256" key="2">
    <source>
        <dbReference type="ARBA" id="ARBA00004613"/>
    </source>
</evidence>
<dbReference type="PROSITE" id="PS00330">
    <property type="entry name" value="HEMOLYSIN_CALCIUM"/>
    <property type="match status" value="3"/>
</dbReference>
<keyword evidence="7" id="KW-0677">Repeat</keyword>
<evidence type="ECO:0000256" key="6">
    <source>
        <dbReference type="ARBA" id="ARBA00022723"/>
    </source>
</evidence>
<dbReference type="SMART" id="SM00235">
    <property type="entry name" value="ZnMc"/>
    <property type="match status" value="1"/>
</dbReference>
<accession>A0A5N3P8U2</accession>
<evidence type="ECO:0000256" key="8">
    <source>
        <dbReference type="ARBA" id="ARBA00022801"/>
    </source>
</evidence>
<protein>
    <submittedName>
        <fullName evidence="11">Protease</fullName>
    </submittedName>
</protein>
<dbReference type="CDD" id="cd04277">
    <property type="entry name" value="ZnMc_serralysin_like"/>
    <property type="match status" value="1"/>
</dbReference>
<evidence type="ECO:0000259" key="10">
    <source>
        <dbReference type="SMART" id="SM00235"/>
    </source>
</evidence>
<evidence type="ECO:0000313" key="11">
    <source>
        <dbReference type="EMBL" id="KAB0266137.1"/>
    </source>
</evidence>
<comment type="similarity">
    <text evidence="3">Belongs to the peptidase M10B family.</text>
</comment>
<comment type="cofactor">
    <cofactor evidence="1">
        <name>Ca(2+)</name>
        <dbReference type="ChEBI" id="CHEBI:29108"/>
    </cofactor>
</comment>
<dbReference type="PRINTS" id="PR00313">
    <property type="entry name" value="CABNDNGRPT"/>
</dbReference>
<keyword evidence="5 11" id="KW-0645">Protease</keyword>
<evidence type="ECO:0000256" key="4">
    <source>
        <dbReference type="ARBA" id="ARBA00022525"/>
    </source>
</evidence>
<dbReference type="RefSeq" id="WP_150946012.1">
    <property type="nucleotide sequence ID" value="NZ_VCMV01000024.1"/>
</dbReference>
<dbReference type="PANTHER" id="PTHR38340:SF1">
    <property type="entry name" value="S-LAYER PROTEIN"/>
    <property type="match status" value="1"/>
</dbReference>
<keyword evidence="9" id="KW-0862">Zinc</keyword>
<dbReference type="InterPro" id="IPR024079">
    <property type="entry name" value="MetalloPept_cat_dom_sf"/>
</dbReference>
<keyword evidence="12" id="KW-1185">Reference proteome</keyword>
<evidence type="ECO:0000256" key="1">
    <source>
        <dbReference type="ARBA" id="ARBA00001913"/>
    </source>
</evidence>
<reference evidence="11 12" key="1">
    <citation type="journal article" date="2019" name="Microorganisms">
        <title>Genome Insights into the Novel Species Microvirga brassicacearum, a Rapeseed Endophyte with Biotechnological Potential.</title>
        <authorList>
            <person name="Jimenez-Gomez A."/>
            <person name="Saati-Santamaria Z."/>
            <person name="Igual J.M."/>
            <person name="Rivas R."/>
            <person name="Mateos P.F."/>
            <person name="Garcia-Fraile P."/>
        </authorList>
    </citation>
    <scope>NUCLEOTIDE SEQUENCE [LARGE SCALE GENOMIC DNA]</scope>
    <source>
        <strain evidence="11 12">CDVBN77</strain>
    </source>
</reference>
<dbReference type="EMBL" id="VCMV01000024">
    <property type="protein sequence ID" value="KAB0266137.1"/>
    <property type="molecule type" value="Genomic_DNA"/>
</dbReference>
<dbReference type="InterPro" id="IPR011049">
    <property type="entry name" value="Serralysin-like_metalloprot_C"/>
</dbReference>
<dbReference type="Pfam" id="PF00353">
    <property type="entry name" value="HemolysinCabind"/>
    <property type="match status" value="3"/>
</dbReference>
<dbReference type="InterPro" id="IPR013858">
    <property type="entry name" value="Peptidase_M10B_C"/>
</dbReference>
<comment type="caution">
    <text evidence="11">The sequence shown here is derived from an EMBL/GenBank/DDBJ whole genome shotgun (WGS) entry which is preliminary data.</text>
</comment>
<dbReference type="SUPFAM" id="SSF55486">
    <property type="entry name" value="Metalloproteases ('zincins'), catalytic domain"/>
    <property type="match status" value="1"/>
</dbReference>
<gene>
    <name evidence="11" type="ORF">FEZ63_15370</name>
</gene>
<dbReference type="Gene3D" id="2.150.10.10">
    <property type="entry name" value="Serralysin-like metalloprotease, C-terminal"/>
    <property type="match status" value="3"/>
</dbReference>
<feature type="domain" description="Peptidase metallopeptidase" evidence="10">
    <location>
        <begin position="20"/>
        <end position="209"/>
    </location>
</feature>
<organism evidence="11 12">
    <name type="scientific">Microvirga brassicacearum</name>
    <dbReference type="NCBI Taxonomy" id="2580413"/>
    <lineage>
        <taxon>Bacteria</taxon>
        <taxon>Pseudomonadati</taxon>
        <taxon>Pseudomonadota</taxon>
        <taxon>Alphaproteobacteria</taxon>
        <taxon>Hyphomicrobiales</taxon>
        <taxon>Methylobacteriaceae</taxon>
        <taxon>Microvirga</taxon>
    </lineage>
</organism>
<evidence type="ECO:0000256" key="3">
    <source>
        <dbReference type="ARBA" id="ARBA00009490"/>
    </source>
</evidence>
<dbReference type="GO" id="GO:0006508">
    <property type="term" value="P:proteolysis"/>
    <property type="evidence" value="ECO:0007669"/>
    <property type="project" value="UniProtKB-KW"/>
</dbReference>
<dbReference type="Gene3D" id="3.40.390.10">
    <property type="entry name" value="Collagenase (Catalytic Domain)"/>
    <property type="match status" value="1"/>
</dbReference>
<sequence>MPAVVTYAPTGNAYVDGVLSDLKWAANNLSYSFPSSASFYGSSYANGEPLDNFAALSATQQAAARAVLQQFSAVANLSFTEVAETATTHGTLRLAVSDMPTTAWAYFPSNDAAGGDVWFSQSSGYYVSPQKGNYAHMTFVHEIGHALGLEHAHEHFVMPKDRDSMEYTAMSYRSYIGASLTAGYTNENWGYAQSPMMYDIAALQHMYGANFATQSGNTTYSWSPTTGEMSINGVGQGAPGANRIFQTVWDGGGADTYDFGNYASNLKINLQPGEWTTTSDAQRAKLHYDGSKTAIGNIANALMHNNDARSLVENAIGGFGNDVLIGNQTANSLKGGAGADSLTGGAGNDVLDGGIGSDIALFSGQRSQYAIVQLSDGSTQITDLRSGAPDGSDILRGTEWFQFVDRSCSLGELLTGTPTTMDSLITPDLPGIRLSGGGRGDRLYGGDGNDKLYGFGGGDVLHGGAGRDRLSGGSGIDSASYAFSVTGVVADLLSARGSLGDAFGDTYLSVEGLVGGALSDTLRGNNAANTLRGAEGNDRLSGRSGNDVLDGGLGSDVLHGGGGRDVLAGRAGQDSFVFRSVAESRGSGRDTITDFVRGEDRIDLHSIDANTKAGGNQAFSFIGKAAFSGKAGQLSFSGGALSADVNGDRIADFHLKVLGQSALAKGDFFL</sequence>
<dbReference type="InterPro" id="IPR050557">
    <property type="entry name" value="RTX_toxin/Mannuronan_C5-epim"/>
</dbReference>
<keyword evidence="4" id="KW-0964">Secreted</keyword>
<evidence type="ECO:0000256" key="9">
    <source>
        <dbReference type="ARBA" id="ARBA00022833"/>
    </source>
</evidence>
<dbReference type="InterPro" id="IPR006026">
    <property type="entry name" value="Peptidase_Metallo"/>
</dbReference>
<dbReference type="Pfam" id="PF08548">
    <property type="entry name" value="Peptidase_M10_C"/>
    <property type="match status" value="2"/>
</dbReference>
<proteinExistence type="inferred from homology"/>
<dbReference type="SUPFAM" id="SSF51120">
    <property type="entry name" value="beta-Roll"/>
    <property type="match status" value="3"/>
</dbReference>
<dbReference type="Proteomes" id="UP000325684">
    <property type="component" value="Unassembled WGS sequence"/>
</dbReference>
<dbReference type="PANTHER" id="PTHR38340">
    <property type="entry name" value="S-LAYER PROTEIN"/>
    <property type="match status" value="1"/>
</dbReference>
<dbReference type="InterPro" id="IPR001343">
    <property type="entry name" value="Hemolysn_Ca-bd"/>
</dbReference>
<dbReference type="InterPro" id="IPR018511">
    <property type="entry name" value="Hemolysin-typ_Ca-bd_CS"/>
</dbReference>
<dbReference type="GO" id="GO:0005615">
    <property type="term" value="C:extracellular space"/>
    <property type="evidence" value="ECO:0007669"/>
    <property type="project" value="InterPro"/>
</dbReference>
<name>A0A5N3P8U2_9HYPH</name>
<dbReference type="GO" id="GO:0008270">
    <property type="term" value="F:zinc ion binding"/>
    <property type="evidence" value="ECO:0007669"/>
    <property type="project" value="InterPro"/>
</dbReference>
<comment type="subcellular location">
    <subcellularLocation>
        <location evidence="2">Secreted</location>
    </subcellularLocation>
</comment>
<evidence type="ECO:0000256" key="5">
    <source>
        <dbReference type="ARBA" id="ARBA00022670"/>
    </source>
</evidence>
<dbReference type="AlphaFoldDB" id="A0A5N3P8U2"/>
<dbReference type="Pfam" id="PF00413">
    <property type="entry name" value="Peptidase_M10"/>
    <property type="match status" value="1"/>
</dbReference>
<dbReference type="GO" id="GO:0005509">
    <property type="term" value="F:calcium ion binding"/>
    <property type="evidence" value="ECO:0007669"/>
    <property type="project" value="InterPro"/>
</dbReference>
<evidence type="ECO:0000313" key="12">
    <source>
        <dbReference type="Proteomes" id="UP000325684"/>
    </source>
</evidence>
<evidence type="ECO:0000256" key="7">
    <source>
        <dbReference type="ARBA" id="ARBA00022737"/>
    </source>
</evidence>
<dbReference type="GO" id="GO:0031012">
    <property type="term" value="C:extracellular matrix"/>
    <property type="evidence" value="ECO:0007669"/>
    <property type="project" value="InterPro"/>
</dbReference>
<dbReference type="InterPro" id="IPR034033">
    <property type="entry name" value="Serralysin-like"/>
</dbReference>
<dbReference type="GO" id="GO:0004222">
    <property type="term" value="F:metalloendopeptidase activity"/>
    <property type="evidence" value="ECO:0007669"/>
    <property type="project" value="InterPro"/>
</dbReference>
<keyword evidence="8" id="KW-0378">Hydrolase</keyword>
<dbReference type="OrthoDB" id="223957at2"/>